<dbReference type="OMA" id="YCIINET"/>
<gene>
    <name evidence="7" type="primary">LOC107765842</name>
</gene>
<proteinExistence type="inferred from homology"/>
<keyword evidence="4" id="KW-1133">Transmembrane helix</keyword>
<evidence type="ECO:0000313" key="7">
    <source>
        <dbReference type="RefSeq" id="XP_016440029.1"/>
    </source>
</evidence>
<dbReference type="Proteomes" id="UP000790787">
    <property type="component" value="Chromosome 12"/>
</dbReference>
<dbReference type="KEGG" id="nta:107765842"/>
<accession>A0A1S3XJK9</accession>
<dbReference type="Pfam" id="PF05055">
    <property type="entry name" value="DUF677"/>
    <property type="match status" value="1"/>
</dbReference>
<reference evidence="7" key="2">
    <citation type="submission" date="2025-08" db="UniProtKB">
        <authorList>
            <consortium name="RefSeq"/>
        </authorList>
    </citation>
    <scope>IDENTIFICATION</scope>
</reference>
<keyword evidence="6" id="KW-1185">Reference proteome</keyword>
<comment type="similarity">
    <text evidence="2">Belongs to the UPF0496 family.</text>
</comment>
<protein>
    <submittedName>
        <fullName evidence="7">UPF0496 protein At1g20180-like</fullName>
    </submittedName>
</protein>
<evidence type="ECO:0000313" key="6">
    <source>
        <dbReference type="Proteomes" id="UP000790787"/>
    </source>
</evidence>
<organism evidence="6 7">
    <name type="scientific">Nicotiana tabacum</name>
    <name type="common">Common tobacco</name>
    <dbReference type="NCBI Taxonomy" id="4097"/>
    <lineage>
        <taxon>Eukaryota</taxon>
        <taxon>Viridiplantae</taxon>
        <taxon>Streptophyta</taxon>
        <taxon>Embryophyta</taxon>
        <taxon>Tracheophyta</taxon>
        <taxon>Spermatophyta</taxon>
        <taxon>Magnoliopsida</taxon>
        <taxon>eudicotyledons</taxon>
        <taxon>Gunneridae</taxon>
        <taxon>Pentapetalae</taxon>
        <taxon>asterids</taxon>
        <taxon>lamiids</taxon>
        <taxon>Solanales</taxon>
        <taxon>Solanaceae</taxon>
        <taxon>Nicotianoideae</taxon>
        <taxon>Nicotianeae</taxon>
        <taxon>Nicotiana</taxon>
    </lineage>
</organism>
<name>A0A1S3XJK9_TOBAC</name>
<dbReference type="AlphaFoldDB" id="A0A1S3XJK9"/>
<dbReference type="RefSeq" id="XP_016440029.1">
    <property type="nucleotide sequence ID" value="XM_016584543.1"/>
</dbReference>
<dbReference type="InterPro" id="IPR007749">
    <property type="entry name" value="DUF677"/>
</dbReference>
<dbReference type="GO" id="GO:0016020">
    <property type="term" value="C:membrane"/>
    <property type="evidence" value="ECO:0007669"/>
    <property type="project" value="UniProtKB-SubCell"/>
</dbReference>
<evidence type="ECO:0000256" key="2">
    <source>
        <dbReference type="ARBA" id="ARBA00009074"/>
    </source>
</evidence>
<sequence length="373" mass="43305">MHLMRKLFWSKLKSTLRKQRRNGKDGSGSLVNKSNVNEEYVEALRTNSYVEMYNKVQEQLESGKLGHNHKLFSSSSSLQLDINLSKSLLEPCQEVLVEIPESCQLHPLIVNYFDITSEACRICELLLQSVQKTRANYRKIRKVIRLMKNMEPDSSYCYDVYRELASFASYKNPFSVFNRVQFLDTREGHDVLLKKLTSQFRRVKRRMKFLRSCKKVFGISIAIGYTGILIALLVLVLHSMVCIVAAPGLAFCSFKLFKKRFKVDKKAISSSSLEMLIAQLDVAAKGVYILINDFDTMSRLVRRLYDETEHDRSVADMCAKKKNADMLKEVIRDFSINKHCFMEQLKELEEHVCLCFLTINRSRRMVLQEMVSR</sequence>
<evidence type="ECO:0000256" key="3">
    <source>
        <dbReference type="ARBA" id="ARBA00022692"/>
    </source>
</evidence>
<keyword evidence="5" id="KW-0472">Membrane</keyword>
<keyword evidence="3" id="KW-0812">Transmembrane</keyword>
<evidence type="ECO:0000256" key="4">
    <source>
        <dbReference type="ARBA" id="ARBA00022989"/>
    </source>
</evidence>
<dbReference type="OrthoDB" id="776561at2759"/>
<dbReference type="PANTHER" id="PTHR31113">
    <property type="entry name" value="UPF0496 PROTEIN 3-RELATED"/>
    <property type="match status" value="1"/>
</dbReference>
<dbReference type="GeneID" id="107765842"/>
<evidence type="ECO:0000256" key="5">
    <source>
        <dbReference type="ARBA" id="ARBA00023136"/>
    </source>
</evidence>
<comment type="subcellular location">
    <subcellularLocation>
        <location evidence="1">Membrane</location>
    </subcellularLocation>
</comment>
<dbReference type="PANTHER" id="PTHR31113:SF20">
    <property type="entry name" value="UPF0496 PROTEIN 2-RELATED"/>
    <property type="match status" value="1"/>
</dbReference>
<reference evidence="6" key="1">
    <citation type="journal article" date="2014" name="Nat. Commun.">
        <title>The tobacco genome sequence and its comparison with those of tomato and potato.</title>
        <authorList>
            <person name="Sierro N."/>
            <person name="Battey J.N."/>
            <person name="Ouadi S."/>
            <person name="Bakaher N."/>
            <person name="Bovet L."/>
            <person name="Willig A."/>
            <person name="Goepfert S."/>
            <person name="Peitsch M.C."/>
            <person name="Ivanov N.V."/>
        </authorList>
    </citation>
    <scope>NUCLEOTIDE SEQUENCE [LARGE SCALE GENOMIC DNA]</scope>
</reference>
<dbReference type="PaxDb" id="4097-A0A1S3XJK9"/>
<evidence type="ECO:0000256" key="1">
    <source>
        <dbReference type="ARBA" id="ARBA00004370"/>
    </source>
</evidence>
<dbReference type="STRING" id="4097.A0A1S3XJK9"/>